<feature type="domain" description="Putative endonuclease Z1" evidence="1">
    <location>
        <begin position="314"/>
        <end position="528"/>
    </location>
</feature>
<reference evidence="3" key="1">
    <citation type="submission" date="2016-10" db="EMBL/GenBank/DDBJ databases">
        <authorList>
            <person name="Varghese N."/>
            <person name="Submissions S."/>
        </authorList>
    </citation>
    <scope>NUCLEOTIDE SEQUENCE [LARGE SCALE GENOMIC DNA]</scope>
    <source>
        <strain evidence="3">DSM 24536</strain>
    </source>
</reference>
<proteinExistence type="predicted"/>
<name>A0A1G9YQL4_9SPHI</name>
<dbReference type="InterPro" id="IPR027417">
    <property type="entry name" value="P-loop_NTPase"/>
</dbReference>
<dbReference type="STRING" id="990371.SAMN05421813_1434"/>
<dbReference type="EMBL" id="FNHH01000043">
    <property type="protein sequence ID" value="SDN11424.1"/>
    <property type="molecule type" value="Genomic_DNA"/>
</dbReference>
<dbReference type="AlphaFoldDB" id="A0A1G9YQL4"/>
<dbReference type="Proteomes" id="UP000199226">
    <property type="component" value="Unassembled WGS sequence"/>
</dbReference>
<dbReference type="InterPro" id="IPR018310">
    <property type="entry name" value="Put_endonuclease_Z1-dom"/>
</dbReference>
<organism evidence="2 3">
    <name type="scientific">Daejeonella rubra</name>
    <dbReference type="NCBI Taxonomy" id="990371"/>
    <lineage>
        <taxon>Bacteria</taxon>
        <taxon>Pseudomonadati</taxon>
        <taxon>Bacteroidota</taxon>
        <taxon>Sphingobacteriia</taxon>
        <taxon>Sphingobacteriales</taxon>
        <taxon>Sphingobacteriaceae</taxon>
        <taxon>Daejeonella</taxon>
    </lineage>
</organism>
<protein>
    <submittedName>
        <fullName evidence="2">Z1 domain-containing protein</fullName>
    </submittedName>
</protein>
<dbReference type="RefSeq" id="WP_090707109.1">
    <property type="nucleotide sequence ID" value="NZ_FNHH01000043.1"/>
</dbReference>
<keyword evidence="3" id="KW-1185">Reference proteome</keyword>
<evidence type="ECO:0000259" key="1">
    <source>
        <dbReference type="Pfam" id="PF10593"/>
    </source>
</evidence>
<sequence>MAEIIEITGSTNPNNSKWQPYQGEEIEGLLKHKGFTDNTGNINETGDRVIEETFKILEMCGDPTEQQNVETGLVIGYVQSGKTLSFTSVAALANDNQYQIVIIIAGTSIPLSEQSFERMKKDLRVDTRFDRKWTIIKNAGTQEDRDTIEMKLEQWADQTFPRENCSTLLITVMKNGSRLRNLTNLLRDLNLNGVPTLIIDDESDQASLNTRARANSNAGEDVNEGEVSTIYRRINELRSVFPHHTFLQYTATPQANLFINIMDRLSPNFIKLLTPGNGYTGGNAFFVQNPHLVRRIPDNEIPSNHNPVHEPPESLLFALKIFFLGVVAGEMKRDQRNRSMMVHPSRLTNSQNIFFTWIRNVCESWKTLLQSNSPADEEERNELLREFKEAYDDLNLTVNDLPAFEELTNTRLLHSIKNTRIMEINASRGRTPEIRWSDFYSHILVGGQAMDRGFTVEGLTVSYMPRPLATGQVDTTLQRARFFGYKGSYLGICRVWLDNPNIEAFRAIIEHEEDVRQRLEEFDVNNKHLNEWDREAVLDQMLRLTRPNILYNDIDRDYFGQEWFIVGAPHDTENLIPYNKSVVAEFTNNHINSFATNQGHTERTDLQKHLEAELSLEESLKQLLNRLKFTRETDSQTYSSLRGLLNSYLQENQNETCLIYLMSSKIENNAIIQTTRQRRLNQNDNIQQLFQGEQPTSNGRLRKGEVYIGDRNIKNQDKVTIQIHKLNLTDVSGNPILDENGNVLYNDLVSVAIWIPETIGKDIIRQPDNI</sequence>
<dbReference type="OrthoDB" id="436461at2"/>
<evidence type="ECO:0000313" key="3">
    <source>
        <dbReference type="Proteomes" id="UP000199226"/>
    </source>
</evidence>
<gene>
    <name evidence="2" type="ORF">SAMN05421813_1434</name>
</gene>
<evidence type="ECO:0000313" key="2">
    <source>
        <dbReference type="EMBL" id="SDN11424.1"/>
    </source>
</evidence>
<dbReference type="Pfam" id="PF10593">
    <property type="entry name" value="Z1"/>
    <property type="match status" value="1"/>
</dbReference>
<accession>A0A1G9YQL4</accession>
<dbReference type="SUPFAM" id="SSF52540">
    <property type="entry name" value="P-loop containing nucleoside triphosphate hydrolases"/>
    <property type="match status" value="1"/>
</dbReference>